<keyword evidence="1 7" id="KW-0645">Protease</keyword>
<evidence type="ECO:0000256" key="3">
    <source>
        <dbReference type="ARBA" id="ARBA00022801"/>
    </source>
</evidence>
<dbReference type="GO" id="GO:0006508">
    <property type="term" value="P:proteolysis"/>
    <property type="evidence" value="ECO:0007669"/>
    <property type="project" value="UniProtKB-KW"/>
</dbReference>
<dbReference type="FunFam" id="2.40.10.10:FF:000005">
    <property type="entry name" value="Serine protease 37"/>
    <property type="match status" value="1"/>
</dbReference>
<dbReference type="AlphaFoldDB" id="A0A485MJV9"/>
<accession>A0A485MJV9</accession>
<proteinExistence type="predicted"/>
<reference evidence="7 8" key="1">
    <citation type="submission" date="2019-01" db="EMBL/GenBank/DDBJ databases">
        <authorList>
            <person name="Alioto T."/>
            <person name="Alioto T."/>
        </authorList>
    </citation>
    <scope>NUCLEOTIDE SEQUENCE [LARGE SCALE GENOMIC DNA]</scope>
</reference>
<sequence length="289" mass="32324">MQVLVLLLAFLLPPEAGGVEIISGTESKPHPCPYMAHLEIITDQGYVASCGGFLVSQEFVLTAAYCKGRKITVTLGSHDIKQEESTWQKLEVSEQIVHPNYNFFTTLNDIMLLKHTPHVLWDWRSIYSPSLTATNKSQAGPRHGDNLPAHWSTFIPPGRMCRAAGWGRTGVMESVSDTLREVKLRLMDAKACNHYTFYSHKLQICVGNPRKTRSAYKGDSGGPLFCAEVAQGIVSYGRTDAKPPAVFTRISPYVPWINEILKKHRQNKVNKVVKGEAWCQMCVVIFHNP</sequence>
<dbReference type="PROSITE" id="PS50240">
    <property type="entry name" value="TRYPSIN_DOM"/>
    <property type="match status" value="1"/>
</dbReference>
<evidence type="ECO:0000256" key="4">
    <source>
        <dbReference type="ARBA" id="ARBA00023157"/>
    </source>
</evidence>
<name>A0A485MJV9_LYNPA</name>
<dbReference type="FunFam" id="2.40.10.10:FF:000416">
    <property type="match status" value="1"/>
</dbReference>
<evidence type="ECO:0000313" key="7">
    <source>
        <dbReference type="EMBL" id="VFV18422.1"/>
    </source>
</evidence>
<gene>
    <name evidence="7" type="ORF">LYPA_23C010312</name>
</gene>
<keyword evidence="8" id="KW-1185">Reference proteome</keyword>
<feature type="domain" description="Peptidase S1" evidence="6">
    <location>
        <begin position="21"/>
        <end position="262"/>
    </location>
</feature>
<dbReference type="InterPro" id="IPR043504">
    <property type="entry name" value="Peptidase_S1_PA_chymotrypsin"/>
</dbReference>
<dbReference type="Proteomes" id="UP000386466">
    <property type="component" value="Unassembled WGS sequence"/>
</dbReference>
<dbReference type="Gene3D" id="2.40.10.10">
    <property type="entry name" value="Trypsin-like serine proteases"/>
    <property type="match status" value="2"/>
</dbReference>
<keyword evidence="2 5" id="KW-0732">Signal</keyword>
<dbReference type="Pfam" id="PF00089">
    <property type="entry name" value="Trypsin"/>
    <property type="match status" value="1"/>
</dbReference>
<dbReference type="GO" id="GO:0005737">
    <property type="term" value="C:cytoplasm"/>
    <property type="evidence" value="ECO:0007669"/>
    <property type="project" value="TreeGrafter"/>
</dbReference>
<dbReference type="SMART" id="SM00020">
    <property type="entry name" value="Tryp_SPc"/>
    <property type="match status" value="1"/>
</dbReference>
<evidence type="ECO:0000256" key="1">
    <source>
        <dbReference type="ARBA" id="ARBA00022670"/>
    </source>
</evidence>
<dbReference type="CDD" id="cd00190">
    <property type="entry name" value="Tryp_SPc"/>
    <property type="match status" value="1"/>
</dbReference>
<dbReference type="EMBL" id="CAAGRJ010000845">
    <property type="protein sequence ID" value="VFV18422.1"/>
    <property type="molecule type" value="Genomic_DNA"/>
</dbReference>
<dbReference type="SUPFAM" id="SSF50494">
    <property type="entry name" value="Trypsin-like serine proteases"/>
    <property type="match status" value="1"/>
</dbReference>
<dbReference type="PRINTS" id="PR00722">
    <property type="entry name" value="CHYMOTRYPSIN"/>
</dbReference>
<dbReference type="InterPro" id="IPR033116">
    <property type="entry name" value="TRYPSIN_SER"/>
</dbReference>
<evidence type="ECO:0000256" key="2">
    <source>
        <dbReference type="ARBA" id="ARBA00022729"/>
    </source>
</evidence>
<dbReference type="InterPro" id="IPR009003">
    <property type="entry name" value="Peptidase_S1_PA"/>
</dbReference>
<keyword evidence="4" id="KW-1015">Disulfide bond</keyword>
<dbReference type="GO" id="GO:0005615">
    <property type="term" value="C:extracellular space"/>
    <property type="evidence" value="ECO:0007669"/>
    <property type="project" value="TreeGrafter"/>
</dbReference>
<evidence type="ECO:0000313" key="8">
    <source>
        <dbReference type="Proteomes" id="UP000386466"/>
    </source>
</evidence>
<dbReference type="InterPro" id="IPR001254">
    <property type="entry name" value="Trypsin_dom"/>
</dbReference>
<keyword evidence="3" id="KW-0378">Hydrolase</keyword>
<evidence type="ECO:0000259" key="6">
    <source>
        <dbReference type="PROSITE" id="PS50240"/>
    </source>
</evidence>
<dbReference type="PROSITE" id="PS00135">
    <property type="entry name" value="TRYPSIN_SER"/>
    <property type="match status" value="1"/>
</dbReference>
<feature type="signal peptide" evidence="5">
    <location>
        <begin position="1"/>
        <end position="18"/>
    </location>
</feature>
<dbReference type="PANTHER" id="PTHR24271">
    <property type="entry name" value="KALLIKREIN-RELATED"/>
    <property type="match status" value="1"/>
</dbReference>
<dbReference type="InterPro" id="IPR001314">
    <property type="entry name" value="Peptidase_S1A"/>
</dbReference>
<dbReference type="GO" id="GO:0004252">
    <property type="term" value="F:serine-type endopeptidase activity"/>
    <property type="evidence" value="ECO:0007669"/>
    <property type="project" value="InterPro"/>
</dbReference>
<evidence type="ECO:0000256" key="5">
    <source>
        <dbReference type="SAM" id="SignalP"/>
    </source>
</evidence>
<feature type="chain" id="PRO_5019819699" evidence="5">
    <location>
        <begin position="19"/>
        <end position="289"/>
    </location>
</feature>
<organism evidence="7 8">
    <name type="scientific">Lynx pardinus</name>
    <name type="common">Iberian lynx</name>
    <name type="synonym">Felis pardina</name>
    <dbReference type="NCBI Taxonomy" id="191816"/>
    <lineage>
        <taxon>Eukaryota</taxon>
        <taxon>Metazoa</taxon>
        <taxon>Chordata</taxon>
        <taxon>Craniata</taxon>
        <taxon>Vertebrata</taxon>
        <taxon>Euteleostomi</taxon>
        <taxon>Mammalia</taxon>
        <taxon>Eutheria</taxon>
        <taxon>Laurasiatheria</taxon>
        <taxon>Carnivora</taxon>
        <taxon>Feliformia</taxon>
        <taxon>Felidae</taxon>
        <taxon>Felinae</taxon>
        <taxon>Lynx</taxon>
    </lineage>
</organism>
<dbReference type="PANTHER" id="PTHR24271:SF23">
    <property type="entry name" value="CHYMASE 2, MAST CELL-RELATED"/>
    <property type="match status" value="1"/>
</dbReference>
<protein>
    <submittedName>
        <fullName evidence="7">Mast cell protease 4-like</fullName>
    </submittedName>
</protein>